<feature type="compositionally biased region" description="Basic and acidic residues" evidence="1">
    <location>
        <begin position="37"/>
        <end position="52"/>
    </location>
</feature>
<proteinExistence type="predicted"/>
<evidence type="ECO:0000256" key="1">
    <source>
        <dbReference type="SAM" id="MobiDB-lite"/>
    </source>
</evidence>
<protein>
    <submittedName>
        <fullName evidence="2">Uncharacterized protein</fullName>
    </submittedName>
</protein>
<dbReference type="EMBL" id="CACRYR010000214">
    <property type="protein sequence ID" value="VZR35154.1"/>
    <property type="molecule type" value="Genomic_DNA"/>
</dbReference>
<accession>A0ABD7W7A7</accession>
<reference evidence="2 4" key="1">
    <citation type="submission" date="2019-11" db="EMBL/GenBank/DDBJ databases">
        <authorList>
            <person name="Haines EK M."/>
        </authorList>
    </citation>
    <scope>NUCLEOTIDE SEQUENCE [LARGE SCALE GENOMIC DNA]</scope>
    <source>
        <strain evidence="2">KR2729</strain>
    </source>
</reference>
<gene>
    <name evidence="2" type="ORF">IDONEFKE_05460</name>
    <name evidence="3" type="ORF">IDONEFKE_05461</name>
</gene>
<evidence type="ECO:0000313" key="3">
    <source>
        <dbReference type="EMBL" id="VZR35154.1"/>
    </source>
</evidence>
<organism evidence="2 4">
    <name type="scientific">Escherichia coli</name>
    <dbReference type="NCBI Taxonomy" id="562"/>
    <lineage>
        <taxon>Bacteria</taxon>
        <taxon>Pseudomonadati</taxon>
        <taxon>Pseudomonadota</taxon>
        <taxon>Gammaproteobacteria</taxon>
        <taxon>Enterobacterales</taxon>
        <taxon>Enterobacteriaceae</taxon>
        <taxon>Escherichia</taxon>
    </lineage>
</organism>
<name>A0ABD7W7A7_ECOLX</name>
<dbReference type="AlphaFoldDB" id="A0ABD7W7A7"/>
<dbReference type="Proteomes" id="UP000629265">
    <property type="component" value="Unassembled WGS sequence"/>
</dbReference>
<comment type="caution">
    <text evidence="2">The sequence shown here is derived from an EMBL/GenBank/DDBJ whole genome shotgun (WGS) entry which is preliminary data.</text>
</comment>
<evidence type="ECO:0000313" key="2">
    <source>
        <dbReference type="EMBL" id="VZR35143.1"/>
    </source>
</evidence>
<dbReference type="EMBL" id="CACRYR010000213">
    <property type="protein sequence ID" value="VZR35143.1"/>
    <property type="molecule type" value="Genomic_DNA"/>
</dbReference>
<evidence type="ECO:0000313" key="4">
    <source>
        <dbReference type="Proteomes" id="UP000629265"/>
    </source>
</evidence>
<feature type="region of interest" description="Disordered" evidence="1">
    <location>
        <begin position="33"/>
        <end position="64"/>
    </location>
</feature>
<sequence length="64" mass="7787">MDAQQKRLQSVTEPFKGLSREQMTEILMMAQRFKQQNQEKEKQQRVEREKQRQMRSRGMGGMER</sequence>